<feature type="domain" description="HTH araC/xylS-type" evidence="4">
    <location>
        <begin position="174"/>
        <end position="272"/>
    </location>
</feature>
<dbReference type="InterPro" id="IPR018060">
    <property type="entry name" value="HTH_AraC"/>
</dbReference>
<evidence type="ECO:0000256" key="1">
    <source>
        <dbReference type="ARBA" id="ARBA00023015"/>
    </source>
</evidence>
<reference evidence="6" key="2">
    <citation type="submission" date="2023-07" db="EMBL/GenBank/DDBJ databases">
        <title>Identification and characterization of horizontal gene transfer across gut microbiota members of farm animals based on homology search.</title>
        <authorList>
            <person name="Schwarzerova J."/>
            <person name="Nykrynova M."/>
            <person name="Jureckova K."/>
            <person name="Cejkova D."/>
            <person name="Rychlik I."/>
        </authorList>
    </citation>
    <scope>NUCLEOTIDE SEQUENCE [LARGE SCALE GENOMIC DNA]</scope>
    <source>
        <strain evidence="6">ET4</strain>
    </source>
</reference>
<reference evidence="5 6" key="1">
    <citation type="submission" date="2023-06" db="EMBL/GenBank/DDBJ databases">
        <authorList>
            <person name="Zeman M."/>
            <person name="Kubasova T."/>
            <person name="Jahodarova E."/>
            <person name="Nykrynova M."/>
            <person name="Rychlik I."/>
        </authorList>
    </citation>
    <scope>NUCLEOTIDE SEQUENCE [LARGE SCALE GENOMIC DNA]</scope>
    <source>
        <strain evidence="5 6">ET4</strain>
    </source>
</reference>
<dbReference type="SUPFAM" id="SSF51215">
    <property type="entry name" value="Regulatory protein AraC"/>
    <property type="match status" value="1"/>
</dbReference>
<dbReference type="PANTHER" id="PTHR43280">
    <property type="entry name" value="ARAC-FAMILY TRANSCRIPTIONAL REGULATOR"/>
    <property type="match status" value="1"/>
</dbReference>
<dbReference type="Gene3D" id="1.10.10.60">
    <property type="entry name" value="Homeodomain-like"/>
    <property type="match status" value="1"/>
</dbReference>
<name>A0ABT7U3I3_9BACE</name>
<dbReference type="PANTHER" id="PTHR43280:SF32">
    <property type="entry name" value="TRANSCRIPTIONAL REGULATORY PROTEIN"/>
    <property type="match status" value="1"/>
</dbReference>
<keyword evidence="3" id="KW-0804">Transcription</keyword>
<dbReference type="SUPFAM" id="SSF46689">
    <property type="entry name" value="Homeodomain-like"/>
    <property type="match status" value="1"/>
</dbReference>
<protein>
    <submittedName>
        <fullName evidence="5">Helix-turn-helix domain-containing protein</fullName>
    </submittedName>
</protein>
<gene>
    <name evidence="5" type="ORF">QUW02_03775</name>
</gene>
<evidence type="ECO:0000256" key="2">
    <source>
        <dbReference type="ARBA" id="ARBA00023125"/>
    </source>
</evidence>
<dbReference type="SMART" id="SM00342">
    <property type="entry name" value="HTH_ARAC"/>
    <property type="match status" value="1"/>
</dbReference>
<keyword evidence="2" id="KW-0238">DNA-binding</keyword>
<dbReference type="EMBL" id="JAUDCF010000005">
    <property type="protein sequence ID" value="MDM8145054.1"/>
    <property type="molecule type" value="Genomic_DNA"/>
</dbReference>
<dbReference type="Proteomes" id="UP001228403">
    <property type="component" value="Unassembled WGS sequence"/>
</dbReference>
<dbReference type="PROSITE" id="PS01124">
    <property type="entry name" value="HTH_ARAC_FAMILY_2"/>
    <property type="match status" value="1"/>
</dbReference>
<dbReference type="Pfam" id="PF12833">
    <property type="entry name" value="HTH_18"/>
    <property type="match status" value="1"/>
</dbReference>
<evidence type="ECO:0000259" key="4">
    <source>
        <dbReference type="PROSITE" id="PS01124"/>
    </source>
</evidence>
<sequence length="273" mass="32311">MNKNITHFGMTDPNQGLPPFMLTDQNWRTPIGRVHFLLVTQGCARMEIDGHQHSLDENTFLFLLPNMLIRTLSYSHDLRLHNLFFDFDFITDFPLLLKAEISHKATYAPSFTTDTRTANLLRRYFEFIYERYAVPECNEDIIKGLLFSLILEVNRLYTHKTTSVKISRPDEITDRFFYLLHRHCKKEHNAAFYAGKLCISDKHLMRTIRKKTGQTFHFWLSDFLMREAKLLLKSTDRSIQEIAETLNFPNSSFFARFFRKNEGIAPLQFRKKK</sequence>
<accession>A0ABT7U3I3</accession>
<evidence type="ECO:0000256" key="3">
    <source>
        <dbReference type="ARBA" id="ARBA00023163"/>
    </source>
</evidence>
<comment type="caution">
    <text evidence="5">The sequence shown here is derived from an EMBL/GenBank/DDBJ whole genome shotgun (WGS) entry which is preliminary data.</text>
</comment>
<evidence type="ECO:0000313" key="5">
    <source>
        <dbReference type="EMBL" id="MDM8145054.1"/>
    </source>
</evidence>
<keyword evidence="1" id="KW-0805">Transcription regulation</keyword>
<dbReference type="InterPro" id="IPR037923">
    <property type="entry name" value="HTH-like"/>
</dbReference>
<evidence type="ECO:0000313" key="6">
    <source>
        <dbReference type="Proteomes" id="UP001228403"/>
    </source>
</evidence>
<keyword evidence="6" id="KW-1185">Reference proteome</keyword>
<proteinExistence type="predicted"/>
<dbReference type="InterPro" id="IPR009057">
    <property type="entry name" value="Homeodomain-like_sf"/>
</dbReference>
<organism evidence="5 6">
    <name type="scientific">Bacteroides eggerthii</name>
    <dbReference type="NCBI Taxonomy" id="28111"/>
    <lineage>
        <taxon>Bacteria</taxon>
        <taxon>Pseudomonadati</taxon>
        <taxon>Bacteroidota</taxon>
        <taxon>Bacteroidia</taxon>
        <taxon>Bacteroidales</taxon>
        <taxon>Bacteroidaceae</taxon>
        <taxon>Bacteroides</taxon>
    </lineage>
</organism>